<dbReference type="Gene3D" id="1.10.1470.20">
    <property type="entry name" value="Fatty acid synthase, domain 2"/>
    <property type="match status" value="1"/>
</dbReference>
<organism evidence="1 2">
    <name type="scientific">Araneus ventricosus</name>
    <name type="common">Orbweaver spider</name>
    <name type="synonym">Epeira ventricosa</name>
    <dbReference type="NCBI Taxonomy" id="182803"/>
    <lineage>
        <taxon>Eukaryota</taxon>
        <taxon>Metazoa</taxon>
        <taxon>Ecdysozoa</taxon>
        <taxon>Arthropoda</taxon>
        <taxon>Chelicerata</taxon>
        <taxon>Arachnida</taxon>
        <taxon>Araneae</taxon>
        <taxon>Araneomorphae</taxon>
        <taxon>Entelegynae</taxon>
        <taxon>Araneoidea</taxon>
        <taxon>Araneidae</taxon>
        <taxon>Araneus</taxon>
    </lineage>
</organism>
<accession>A0A4Y2X9H8</accession>
<comment type="caution">
    <text evidence="1">The sequence shown here is derived from an EMBL/GenBank/DDBJ whole genome shotgun (WGS) entry which is preliminary data.</text>
</comment>
<dbReference type="Gene3D" id="3.40.50.1820">
    <property type="entry name" value="alpha/beta hydrolase"/>
    <property type="match status" value="1"/>
</dbReference>
<gene>
    <name evidence="1" type="primary">FASN_28</name>
    <name evidence="1" type="ORF">AVEN_6712_1</name>
</gene>
<sequence length="187" mass="21318">MCLQAERDPQQHAKVRNLIMLDGSPALVTAYTREHKSHFQSDSIVEEEAQALCSYVLQFVDINMMELKKELMSLPSFADRVKKSVEQISATYSNLQSEDLALAFDLYYKKLLMSLKYMPRRKLGKEITLIKASDSVDMTKNFSETYDLEKVCDGKITVHTVKGTHNTFILEKGAKEVSNLLSDIFSH</sequence>
<evidence type="ECO:0000313" key="2">
    <source>
        <dbReference type="Proteomes" id="UP000499080"/>
    </source>
</evidence>
<dbReference type="SUPFAM" id="SSF53474">
    <property type="entry name" value="alpha/beta-Hydrolases"/>
    <property type="match status" value="1"/>
</dbReference>
<keyword evidence="2" id="KW-1185">Reference proteome</keyword>
<dbReference type="AlphaFoldDB" id="A0A4Y2X9H8"/>
<dbReference type="InterPro" id="IPR029058">
    <property type="entry name" value="AB_hydrolase_fold"/>
</dbReference>
<dbReference type="Proteomes" id="UP000499080">
    <property type="component" value="Unassembled WGS sequence"/>
</dbReference>
<evidence type="ECO:0000313" key="1">
    <source>
        <dbReference type="EMBL" id="GBO45550.1"/>
    </source>
</evidence>
<dbReference type="EMBL" id="BGPR01072702">
    <property type="protein sequence ID" value="GBO45550.1"/>
    <property type="molecule type" value="Genomic_DNA"/>
</dbReference>
<protein>
    <submittedName>
        <fullName evidence="1">Fatty acid synthase</fullName>
    </submittedName>
</protein>
<reference evidence="1 2" key="1">
    <citation type="journal article" date="2019" name="Sci. Rep.">
        <title>Orb-weaving spider Araneus ventricosus genome elucidates the spidroin gene catalogue.</title>
        <authorList>
            <person name="Kono N."/>
            <person name="Nakamura H."/>
            <person name="Ohtoshi R."/>
            <person name="Moran D.A.P."/>
            <person name="Shinohara A."/>
            <person name="Yoshida Y."/>
            <person name="Fujiwara M."/>
            <person name="Mori M."/>
            <person name="Tomita M."/>
            <person name="Arakawa K."/>
        </authorList>
    </citation>
    <scope>NUCLEOTIDE SEQUENCE [LARGE SCALE GENOMIC DNA]</scope>
</reference>
<dbReference type="OrthoDB" id="6509971at2759"/>
<proteinExistence type="predicted"/>
<name>A0A4Y2X9H8_ARAVE</name>